<evidence type="ECO:0000313" key="3">
    <source>
        <dbReference type="Proteomes" id="UP000282438"/>
    </source>
</evidence>
<name>A0A3S8ZNJ1_9NEIS</name>
<proteinExistence type="predicted"/>
<reference evidence="2 3" key="1">
    <citation type="submission" date="2018-12" db="EMBL/GenBank/DDBJ databases">
        <title>Complete genome sequence of Iodobacter sp. H11R3.</title>
        <authorList>
            <person name="Bae J.-W."/>
        </authorList>
    </citation>
    <scope>NUCLEOTIDE SEQUENCE [LARGE SCALE GENOMIC DNA]</scope>
    <source>
        <strain evidence="2 3">H11R3</strain>
    </source>
</reference>
<sequence>MDEKIFFNQENVSVSNSRFIVNDQTYAMSNVTSVKSGITEPQRGGSIFLIVIGLLCLFGSGWVFGLGCILIVLGISAWLGAKTQYSVILNTSAGENQALVSEEKAYIEDVITALNDAIVSRG</sequence>
<feature type="transmembrane region" description="Helical" evidence="1">
    <location>
        <begin position="46"/>
        <end position="79"/>
    </location>
</feature>
<dbReference type="Pfam" id="PF19744">
    <property type="entry name" value="DUF6232"/>
    <property type="match status" value="1"/>
</dbReference>
<evidence type="ECO:0000313" key="2">
    <source>
        <dbReference type="EMBL" id="AZN35133.1"/>
    </source>
</evidence>
<organism evidence="2 3">
    <name type="scientific">Iodobacter ciconiae</name>
    <dbReference type="NCBI Taxonomy" id="2496266"/>
    <lineage>
        <taxon>Bacteria</taxon>
        <taxon>Pseudomonadati</taxon>
        <taxon>Pseudomonadota</taxon>
        <taxon>Betaproteobacteria</taxon>
        <taxon>Neisseriales</taxon>
        <taxon>Chitinibacteraceae</taxon>
        <taxon>Iodobacter</taxon>
    </lineage>
</organism>
<keyword evidence="1" id="KW-0472">Membrane</keyword>
<keyword evidence="3" id="KW-1185">Reference proteome</keyword>
<dbReference type="RefSeq" id="WP_125971109.1">
    <property type="nucleotide sequence ID" value="NZ_CP034433.1"/>
</dbReference>
<evidence type="ECO:0000256" key="1">
    <source>
        <dbReference type="SAM" id="Phobius"/>
    </source>
</evidence>
<accession>A0A3S8ZNJ1</accession>
<keyword evidence="1" id="KW-0812">Transmembrane</keyword>
<dbReference type="KEGG" id="iod:EJO50_00705"/>
<gene>
    <name evidence="2" type="ORF">EJO50_00705</name>
</gene>
<dbReference type="AlphaFoldDB" id="A0A3S8ZNJ1"/>
<dbReference type="InterPro" id="IPR045629">
    <property type="entry name" value="DUF6232"/>
</dbReference>
<protein>
    <submittedName>
        <fullName evidence="2">QacE</fullName>
    </submittedName>
</protein>
<keyword evidence="1" id="KW-1133">Transmembrane helix</keyword>
<dbReference type="OrthoDB" id="8903924at2"/>
<dbReference type="Proteomes" id="UP000282438">
    <property type="component" value="Chromosome"/>
</dbReference>
<dbReference type="EMBL" id="CP034433">
    <property type="protein sequence ID" value="AZN35133.1"/>
    <property type="molecule type" value="Genomic_DNA"/>
</dbReference>